<dbReference type="Pfam" id="PF00664">
    <property type="entry name" value="ABC_membrane"/>
    <property type="match status" value="1"/>
</dbReference>
<reference evidence="14 15" key="1">
    <citation type="submission" date="2018-10" db="EMBL/GenBank/DDBJ databases">
        <title>Genomic Encyclopedia of Archaeal and Bacterial Type Strains, Phase II (KMG-II): from individual species to whole genera.</title>
        <authorList>
            <person name="Goeker M."/>
        </authorList>
    </citation>
    <scope>NUCLEOTIDE SEQUENCE [LARGE SCALE GENOMIC DNA]</scope>
    <source>
        <strain evidence="14 15">DSM 18602</strain>
    </source>
</reference>
<keyword evidence="15" id="KW-1185">Reference proteome</keyword>
<dbReference type="GO" id="GO:0015421">
    <property type="term" value="F:ABC-type oligopeptide transporter activity"/>
    <property type="evidence" value="ECO:0007669"/>
    <property type="project" value="TreeGrafter"/>
</dbReference>
<feature type="domain" description="ABC transporter" evidence="11">
    <location>
        <begin position="489"/>
        <end position="725"/>
    </location>
</feature>
<evidence type="ECO:0000313" key="14">
    <source>
        <dbReference type="EMBL" id="RKR80554.1"/>
    </source>
</evidence>
<dbReference type="PANTHER" id="PTHR43394:SF1">
    <property type="entry name" value="ATP-BINDING CASSETTE SUB-FAMILY B MEMBER 10, MITOCHONDRIAL"/>
    <property type="match status" value="1"/>
</dbReference>
<dbReference type="InterPro" id="IPR027417">
    <property type="entry name" value="P-loop_NTPase"/>
</dbReference>
<gene>
    <name evidence="14" type="ORF">BDD43_0675</name>
</gene>
<dbReference type="Gene3D" id="3.90.70.10">
    <property type="entry name" value="Cysteine proteinases"/>
    <property type="match status" value="1"/>
</dbReference>
<sequence>MKVKFCPQHDQMDCGPACLVMIASAYKKEYALQTIRERSFLTKEGVSLLGISDAARSIGFEPTSVKVPLEHLKNLPLPCILHWKQNHFVVLYEIKQQKFSNRYLFKIADPGYGLISLNQENFLKSWAGEYEKGIALILEPSTNFTNYNPPKISNPNILNLLTYLKPFKKQVFNMSLCLLLGSLITVMFPFLTQYLVDKGVTAKNQNFVTLLLLGELVLFGGLVSIEIIRNRILLYVATKVNIEILSAFLSKLLSLPLRFFDTKLTGDFIQRVQDHDRIEHFLTSQSLLTLFSLITFSAFFGVMAYYDIEILLVYLILTALSILWIKLFLNRRRILDYYKFQQRSENQEAIYEIIKGVTEIKLNQFETYKKKNWEKIQQKLFEINLRIQKTDQYQLSGFELINQFKNILITFLAATAVIKGKLSLGSMLSISFITGQMNAPITQFVNFIRSLQDAKLSMERLNSVQNLEAEDAQIRPDTDGKLTNSNSGISIKNLSFQYEGPMSPYVLKNIDLFIPHGKITAIVGASGSGKSTLLKLLLKFYEPTSGCISLDNCPYEDISISYFRKNFGVVMQDGFIFSDTIERNIATSEEAIDQDKLNKAVKISNIKDFIESLPLKYKTKIGDAGNGISGGQKQRILIARVAYKDPSLILFDEATSSLDANNEKVIMDNLNDFFVNKTVIIIAHRLSTVKNADQIIVLDDGEIVEIGNHHLLTNKKGKYYELVKNQLELGN</sequence>
<dbReference type="Pfam" id="PF03412">
    <property type="entry name" value="Peptidase_C39"/>
    <property type="match status" value="1"/>
</dbReference>
<dbReference type="PROSITE" id="PS50893">
    <property type="entry name" value="ABC_TRANSPORTER_2"/>
    <property type="match status" value="1"/>
</dbReference>
<dbReference type="InterPro" id="IPR036640">
    <property type="entry name" value="ABC1_TM_sf"/>
</dbReference>
<keyword evidence="3" id="KW-1003">Cell membrane</keyword>
<keyword evidence="9 10" id="KW-0472">Membrane</keyword>
<evidence type="ECO:0000256" key="4">
    <source>
        <dbReference type="ARBA" id="ARBA00022692"/>
    </source>
</evidence>
<dbReference type="OrthoDB" id="9760358at2"/>
<evidence type="ECO:0000256" key="10">
    <source>
        <dbReference type="SAM" id="Phobius"/>
    </source>
</evidence>
<dbReference type="EMBL" id="RBKU01000001">
    <property type="protein sequence ID" value="RKR80554.1"/>
    <property type="molecule type" value="Genomic_DNA"/>
</dbReference>
<dbReference type="InterPro" id="IPR011527">
    <property type="entry name" value="ABC1_TM_dom"/>
</dbReference>
<evidence type="ECO:0000259" key="13">
    <source>
        <dbReference type="PROSITE" id="PS50990"/>
    </source>
</evidence>
<evidence type="ECO:0000256" key="9">
    <source>
        <dbReference type="ARBA" id="ARBA00023136"/>
    </source>
</evidence>
<evidence type="ECO:0000256" key="8">
    <source>
        <dbReference type="ARBA" id="ARBA00022989"/>
    </source>
</evidence>
<keyword evidence="4 10" id="KW-0812">Transmembrane</keyword>
<evidence type="ECO:0000256" key="3">
    <source>
        <dbReference type="ARBA" id="ARBA00022475"/>
    </source>
</evidence>
<dbReference type="SMART" id="SM00382">
    <property type="entry name" value="AAA"/>
    <property type="match status" value="1"/>
</dbReference>
<feature type="domain" description="ABC transmembrane type-1" evidence="12">
    <location>
        <begin position="176"/>
        <end position="453"/>
    </location>
</feature>
<dbReference type="AlphaFoldDB" id="A0A495IWZ3"/>
<dbReference type="Proteomes" id="UP000268007">
    <property type="component" value="Unassembled WGS sequence"/>
</dbReference>
<dbReference type="InterPro" id="IPR005074">
    <property type="entry name" value="Peptidase_C39"/>
</dbReference>
<accession>A0A495IWZ3</accession>
<dbReference type="GO" id="GO:0016887">
    <property type="term" value="F:ATP hydrolysis activity"/>
    <property type="evidence" value="ECO:0007669"/>
    <property type="project" value="InterPro"/>
</dbReference>
<dbReference type="PANTHER" id="PTHR43394">
    <property type="entry name" value="ATP-DEPENDENT PERMEASE MDL1, MITOCHONDRIAL"/>
    <property type="match status" value="1"/>
</dbReference>
<keyword evidence="2" id="KW-0813">Transport</keyword>
<feature type="transmembrane region" description="Helical" evidence="10">
    <location>
        <begin position="287"/>
        <end position="306"/>
    </location>
</feature>
<dbReference type="Pfam" id="PF00005">
    <property type="entry name" value="ABC_tran"/>
    <property type="match status" value="1"/>
</dbReference>
<keyword evidence="7 14" id="KW-0067">ATP-binding</keyword>
<dbReference type="PROSITE" id="PS00211">
    <property type="entry name" value="ABC_TRANSPORTER_1"/>
    <property type="match status" value="1"/>
</dbReference>
<evidence type="ECO:0000259" key="11">
    <source>
        <dbReference type="PROSITE" id="PS50893"/>
    </source>
</evidence>
<dbReference type="GO" id="GO:0008233">
    <property type="term" value="F:peptidase activity"/>
    <property type="evidence" value="ECO:0007669"/>
    <property type="project" value="InterPro"/>
</dbReference>
<protein>
    <submittedName>
        <fullName evidence="14">ATP-binding cassette subfamily B protein</fullName>
    </submittedName>
</protein>
<dbReference type="InterPro" id="IPR017871">
    <property type="entry name" value="ABC_transporter-like_CS"/>
</dbReference>
<evidence type="ECO:0000259" key="12">
    <source>
        <dbReference type="PROSITE" id="PS50929"/>
    </source>
</evidence>
<dbReference type="RefSeq" id="WP_121196332.1">
    <property type="nucleotide sequence ID" value="NZ_RBKU01000001.1"/>
</dbReference>
<dbReference type="InterPro" id="IPR039421">
    <property type="entry name" value="Type_1_exporter"/>
</dbReference>
<dbReference type="PROSITE" id="PS50990">
    <property type="entry name" value="PEPTIDASE_C39"/>
    <property type="match status" value="1"/>
</dbReference>
<dbReference type="GO" id="GO:0006508">
    <property type="term" value="P:proteolysis"/>
    <property type="evidence" value="ECO:0007669"/>
    <property type="project" value="InterPro"/>
</dbReference>
<proteinExistence type="predicted"/>
<dbReference type="PROSITE" id="PS50929">
    <property type="entry name" value="ABC_TM1F"/>
    <property type="match status" value="1"/>
</dbReference>
<name>A0A495IWZ3_9SPHI</name>
<evidence type="ECO:0000256" key="5">
    <source>
        <dbReference type="ARBA" id="ARBA00022741"/>
    </source>
</evidence>
<dbReference type="SUPFAM" id="SSF90123">
    <property type="entry name" value="ABC transporter transmembrane region"/>
    <property type="match status" value="1"/>
</dbReference>
<dbReference type="InterPro" id="IPR003439">
    <property type="entry name" value="ABC_transporter-like_ATP-bd"/>
</dbReference>
<evidence type="ECO:0000313" key="15">
    <source>
        <dbReference type="Proteomes" id="UP000268007"/>
    </source>
</evidence>
<dbReference type="InterPro" id="IPR003593">
    <property type="entry name" value="AAA+_ATPase"/>
</dbReference>
<dbReference type="CDD" id="cd18571">
    <property type="entry name" value="ABC_6TM_peptidase_like"/>
    <property type="match status" value="1"/>
</dbReference>
<dbReference type="CDD" id="cd02418">
    <property type="entry name" value="Peptidase_C39B"/>
    <property type="match status" value="1"/>
</dbReference>
<keyword evidence="5" id="KW-0547">Nucleotide-binding</keyword>
<organism evidence="14 15">
    <name type="scientific">Mucilaginibacter gracilis</name>
    <dbReference type="NCBI Taxonomy" id="423350"/>
    <lineage>
        <taxon>Bacteria</taxon>
        <taxon>Pseudomonadati</taxon>
        <taxon>Bacteroidota</taxon>
        <taxon>Sphingobacteriia</taxon>
        <taxon>Sphingobacteriales</taxon>
        <taxon>Sphingobacteriaceae</taxon>
        <taxon>Mucilaginibacter</taxon>
    </lineage>
</organism>
<feature type="domain" description="Peptidase C39" evidence="13">
    <location>
        <begin position="8"/>
        <end position="133"/>
    </location>
</feature>
<feature type="transmembrane region" description="Helical" evidence="10">
    <location>
        <begin position="207"/>
        <end position="225"/>
    </location>
</feature>
<evidence type="ECO:0000256" key="2">
    <source>
        <dbReference type="ARBA" id="ARBA00022448"/>
    </source>
</evidence>
<keyword evidence="8 10" id="KW-1133">Transmembrane helix</keyword>
<keyword evidence="6" id="KW-0378">Hydrolase</keyword>
<dbReference type="GO" id="GO:0005886">
    <property type="term" value="C:plasma membrane"/>
    <property type="evidence" value="ECO:0007669"/>
    <property type="project" value="UniProtKB-SubCell"/>
</dbReference>
<evidence type="ECO:0000256" key="7">
    <source>
        <dbReference type="ARBA" id="ARBA00022840"/>
    </source>
</evidence>
<dbReference type="Gene3D" id="1.20.1560.10">
    <property type="entry name" value="ABC transporter type 1, transmembrane domain"/>
    <property type="match status" value="1"/>
</dbReference>
<evidence type="ECO:0000256" key="6">
    <source>
        <dbReference type="ARBA" id="ARBA00022801"/>
    </source>
</evidence>
<dbReference type="SUPFAM" id="SSF52540">
    <property type="entry name" value="P-loop containing nucleoside triphosphate hydrolases"/>
    <property type="match status" value="1"/>
</dbReference>
<evidence type="ECO:0000256" key="1">
    <source>
        <dbReference type="ARBA" id="ARBA00004651"/>
    </source>
</evidence>
<dbReference type="FunFam" id="3.40.50.300:FF:000299">
    <property type="entry name" value="ABC transporter ATP-binding protein/permease"/>
    <property type="match status" value="1"/>
</dbReference>
<feature type="transmembrane region" description="Helical" evidence="10">
    <location>
        <begin position="312"/>
        <end position="329"/>
    </location>
</feature>
<dbReference type="Gene3D" id="3.40.50.300">
    <property type="entry name" value="P-loop containing nucleotide triphosphate hydrolases"/>
    <property type="match status" value="1"/>
</dbReference>
<comment type="caution">
    <text evidence="14">The sequence shown here is derived from an EMBL/GenBank/DDBJ whole genome shotgun (WGS) entry which is preliminary data.</text>
</comment>
<comment type="subcellular location">
    <subcellularLocation>
        <location evidence="1">Cell membrane</location>
        <topology evidence="1">Multi-pass membrane protein</topology>
    </subcellularLocation>
</comment>
<feature type="transmembrane region" description="Helical" evidence="10">
    <location>
        <begin position="171"/>
        <end position="195"/>
    </location>
</feature>
<dbReference type="GO" id="GO:0005524">
    <property type="term" value="F:ATP binding"/>
    <property type="evidence" value="ECO:0007669"/>
    <property type="project" value="UniProtKB-KW"/>
</dbReference>